<dbReference type="GO" id="GO:0003824">
    <property type="term" value="F:catalytic activity"/>
    <property type="evidence" value="ECO:0007669"/>
    <property type="project" value="InterPro"/>
</dbReference>
<evidence type="ECO:0000313" key="3">
    <source>
        <dbReference type="EMBL" id="EYR62371.1"/>
    </source>
</evidence>
<gene>
    <name evidence="3" type="ORF">N866_09220</name>
</gene>
<proteinExistence type="predicted"/>
<dbReference type="Proteomes" id="UP000019753">
    <property type="component" value="Unassembled WGS sequence"/>
</dbReference>
<name>A0A021VMK5_9CELL</name>
<keyword evidence="4" id="KW-1185">Reference proteome</keyword>
<protein>
    <recommendedName>
        <fullName evidence="2">Endonuclease/exonuclease/phosphatase domain-containing protein</fullName>
    </recommendedName>
</protein>
<feature type="signal peptide" evidence="1">
    <location>
        <begin position="1"/>
        <end position="23"/>
    </location>
</feature>
<organism evidence="3 4">
    <name type="scientific">Actinotalea ferrariae CF5-4</name>
    <dbReference type="NCBI Taxonomy" id="948458"/>
    <lineage>
        <taxon>Bacteria</taxon>
        <taxon>Bacillati</taxon>
        <taxon>Actinomycetota</taxon>
        <taxon>Actinomycetes</taxon>
        <taxon>Micrococcales</taxon>
        <taxon>Cellulomonadaceae</taxon>
        <taxon>Actinotalea</taxon>
    </lineage>
</organism>
<dbReference type="InterPro" id="IPR036691">
    <property type="entry name" value="Endo/exonu/phosph_ase_sf"/>
</dbReference>
<dbReference type="Gene3D" id="3.60.10.10">
    <property type="entry name" value="Endonuclease/exonuclease/phosphatase"/>
    <property type="match status" value="1"/>
</dbReference>
<evidence type="ECO:0000256" key="1">
    <source>
        <dbReference type="SAM" id="SignalP"/>
    </source>
</evidence>
<dbReference type="GO" id="GO:0016020">
    <property type="term" value="C:membrane"/>
    <property type="evidence" value="ECO:0007669"/>
    <property type="project" value="GOC"/>
</dbReference>
<dbReference type="InterPro" id="IPR051916">
    <property type="entry name" value="GPI-anchor_lipid_remodeler"/>
</dbReference>
<evidence type="ECO:0000313" key="4">
    <source>
        <dbReference type="Proteomes" id="UP000019753"/>
    </source>
</evidence>
<reference evidence="3 4" key="1">
    <citation type="submission" date="2014-01" db="EMBL/GenBank/DDBJ databases">
        <title>Actinotalea ferrariae CF5-4.</title>
        <authorList>
            <person name="Chen F."/>
            <person name="Li Y."/>
            <person name="Wang G."/>
        </authorList>
    </citation>
    <scope>NUCLEOTIDE SEQUENCE [LARGE SCALE GENOMIC DNA]</scope>
    <source>
        <strain evidence="3 4">CF5-4</strain>
    </source>
</reference>
<accession>A0A021VMK5</accession>
<comment type="caution">
    <text evidence="3">The sequence shown here is derived from an EMBL/GenBank/DDBJ whole genome shotgun (WGS) entry which is preliminary data.</text>
</comment>
<dbReference type="GO" id="GO:0006506">
    <property type="term" value="P:GPI anchor biosynthetic process"/>
    <property type="evidence" value="ECO:0007669"/>
    <property type="project" value="TreeGrafter"/>
</dbReference>
<evidence type="ECO:0000259" key="2">
    <source>
        <dbReference type="Pfam" id="PF03372"/>
    </source>
</evidence>
<feature type="chain" id="PRO_5039046379" description="Endonuclease/exonuclease/phosphatase domain-containing protein" evidence="1">
    <location>
        <begin position="24"/>
        <end position="278"/>
    </location>
</feature>
<dbReference type="EMBL" id="AXCW01000255">
    <property type="protein sequence ID" value="EYR62371.1"/>
    <property type="molecule type" value="Genomic_DNA"/>
</dbReference>
<dbReference type="AlphaFoldDB" id="A0A021VMK5"/>
<dbReference type="InterPro" id="IPR005135">
    <property type="entry name" value="Endo/exonuclease/phosphatase"/>
</dbReference>
<sequence length="278" mass="29154">MPRRAGLPAAAGLALLVAGTVQVTVGTLAADGASSGDGPRAGAAPVTVVSWNLHYGVTPEGRVELEQLARTIEEQGACVVLLQEVSRGWVLGGGTDMATWLAHRLGMRASFAPAADRQFGNAVLSCVPHRDVVVHALPYGTGPQGRSAISATVELAEGPQRYTSVHLQHRRTSTPTRLDQLASLLRTGDLGVLGVIGGDLNAEPGWPELDLLEEAGFVSAQDALGDPALLTSPSRDPRYRIDWVLGPGWSDGDRLDVLVGTPWSDHLPLVLTHTPQGG</sequence>
<feature type="domain" description="Endonuclease/exonuclease/phosphatase" evidence="2">
    <location>
        <begin position="49"/>
        <end position="266"/>
    </location>
</feature>
<dbReference type="Pfam" id="PF03372">
    <property type="entry name" value="Exo_endo_phos"/>
    <property type="match status" value="1"/>
</dbReference>
<dbReference type="SUPFAM" id="SSF56219">
    <property type="entry name" value="DNase I-like"/>
    <property type="match status" value="1"/>
</dbReference>
<dbReference type="PANTHER" id="PTHR14859">
    <property type="entry name" value="CALCOFLUOR WHITE HYPERSENSITIVE PROTEIN PRECURSOR"/>
    <property type="match status" value="1"/>
</dbReference>
<keyword evidence="1" id="KW-0732">Signal</keyword>
<dbReference type="PANTHER" id="PTHR14859:SF1">
    <property type="entry name" value="PGAP2-INTERACTING PROTEIN"/>
    <property type="match status" value="1"/>
</dbReference>